<dbReference type="AlphaFoldDB" id="A0A8H4KBX6"/>
<keyword evidence="2" id="KW-1185">Reference proteome</keyword>
<gene>
    <name evidence="1" type="ORF">F53441_9036</name>
</gene>
<evidence type="ECO:0000313" key="1">
    <source>
        <dbReference type="EMBL" id="KAF4447425.1"/>
    </source>
</evidence>
<comment type="caution">
    <text evidence="1">The sequence shown here is derived from an EMBL/GenBank/DDBJ whole genome shotgun (WGS) entry which is preliminary data.</text>
</comment>
<organism evidence="1 2">
    <name type="scientific">Fusarium austroafricanum</name>
    <dbReference type="NCBI Taxonomy" id="2364996"/>
    <lineage>
        <taxon>Eukaryota</taxon>
        <taxon>Fungi</taxon>
        <taxon>Dikarya</taxon>
        <taxon>Ascomycota</taxon>
        <taxon>Pezizomycotina</taxon>
        <taxon>Sordariomycetes</taxon>
        <taxon>Hypocreomycetidae</taxon>
        <taxon>Hypocreales</taxon>
        <taxon>Nectriaceae</taxon>
        <taxon>Fusarium</taxon>
        <taxon>Fusarium concolor species complex</taxon>
    </lineage>
</organism>
<sequence>MGHIWVASAWKFPCLHDPPQLQPQLDLIDNALVSIRPSTAENLGMPQLASLPPEVIRVIRDYIPHNLFWRIKTWKRGQQVEYEESNSESSVIRLTIDCYGLKEIQKLEDWPEYGRVRSKACVYSFWAISGAKLSLIHFKFGRAFMERLGQFKYDDFWDTPTPPFTMDSFASPSGGGSKRYRTIDLQNITGLTFFYLRGMLVAVHPHTAGFPTAAPAIQHLPPKDRDYLIWAYVPLSNTDALLRIGVRDTVILRRPTFVNPTMLISTKLAGDFTIGPKSRGTDGQRVSGNQPSVFIHHIPSEQGVGTFGAVSATNSWKDPRPSYPRLLSVHRGPPYYDPVFTGAPVKNVVHVDIYHSPNDGYCKGLLLRYRNGAQRALGQCRIVIDPFKPYAEPSWICYYNFHDPGTLKNTGNCMVECTAGSNNHVHEPLEFGHWACFPMVGHFDFACDHETANIAILPPRNEVDEEVFTLL</sequence>
<reference evidence="1" key="1">
    <citation type="submission" date="2020-01" db="EMBL/GenBank/DDBJ databases">
        <title>Identification and distribution of gene clusters putatively required for synthesis of sphingolipid metabolism inhibitors in phylogenetically diverse species of the filamentous fungus Fusarium.</title>
        <authorList>
            <person name="Kim H.-S."/>
            <person name="Busman M."/>
            <person name="Brown D.W."/>
            <person name="Divon H."/>
            <person name="Uhlig S."/>
            <person name="Proctor R.H."/>
        </authorList>
    </citation>
    <scope>NUCLEOTIDE SEQUENCE</scope>
    <source>
        <strain evidence="1">NRRL 53441</strain>
    </source>
</reference>
<dbReference type="EMBL" id="JAADJG010000398">
    <property type="protein sequence ID" value="KAF4447425.1"/>
    <property type="molecule type" value="Genomic_DNA"/>
</dbReference>
<dbReference type="Proteomes" id="UP000605986">
    <property type="component" value="Unassembled WGS sequence"/>
</dbReference>
<name>A0A8H4KBX6_9HYPO</name>
<evidence type="ECO:0000313" key="2">
    <source>
        <dbReference type="Proteomes" id="UP000605986"/>
    </source>
</evidence>
<accession>A0A8H4KBX6</accession>
<dbReference type="OrthoDB" id="4763081at2759"/>
<protein>
    <submittedName>
        <fullName evidence="1">Uncharacterized protein</fullName>
    </submittedName>
</protein>
<proteinExistence type="predicted"/>